<dbReference type="STRING" id="456481.LEPBI_I3394"/>
<name>B0SRG6_LEPBP</name>
<dbReference type="HOGENOM" id="CLU_130827_1_0_12"/>
<dbReference type="OrthoDB" id="328972at2"/>
<sequence>MPSPHRNQSNQNKWSQKYPLPSEEVSSYYFSVPQSMLDQLIQIRTLIYELAEADERIGMIQECLKWGEPSFLTPITKSGSTIRLAKVDDSMFGIYFNCKTTIAQEIAIQFPELNCDGKRALNFSTNQKIPKTKLIVCLKKALLYHKRKFQIDKEI</sequence>
<evidence type="ECO:0008006" key="3">
    <source>
        <dbReference type="Google" id="ProtNLM"/>
    </source>
</evidence>
<organism evidence="1 2">
    <name type="scientific">Leptospira biflexa serovar Patoc (strain Patoc 1 / ATCC 23582 / Paris)</name>
    <dbReference type="NCBI Taxonomy" id="456481"/>
    <lineage>
        <taxon>Bacteria</taxon>
        <taxon>Pseudomonadati</taxon>
        <taxon>Spirochaetota</taxon>
        <taxon>Spirochaetia</taxon>
        <taxon>Leptospirales</taxon>
        <taxon>Leptospiraceae</taxon>
        <taxon>Leptospira</taxon>
    </lineage>
</organism>
<dbReference type="SUPFAM" id="SSF159888">
    <property type="entry name" value="YdhG-like"/>
    <property type="match status" value="1"/>
</dbReference>
<accession>B0SRG6</accession>
<reference evidence="1 2" key="1">
    <citation type="journal article" date="2008" name="PLoS ONE">
        <title>Genome sequence of the saprophyte Leptospira biflexa provides insights into the evolution of Leptospira and the pathogenesis of leptospirosis.</title>
        <authorList>
            <person name="Picardeau M."/>
            <person name="Bulach D.M."/>
            <person name="Bouchier C."/>
            <person name="Zuerner R.L."/>
            <person name="Zidane N."/>
            <person name="Wilson P.J."/>
            <person name="Creno S."/>
            <person name="Kuczek E.S."/>
            <person name="Bommezzadri S."/>
            <person name="Davis J.C."/>
            <person name="McGrath A."/>
            <person name="Johnson M.J."/>
            <person name="Boursaux-Eude C."/>
            <person name="Seemann T."/>
            <person name="Rouy Z."/>
            <person name="Coppel R.L."/>
            <person name="Rood J.I."/>
            <person name="Lajus A."/>
            <person name="Davies J.K."/>
            <person name="Medigue C."/>
            <person name="Adler B."/>
        </authorList>
    </citation>
    <scope>NUCLEOTIDE SEQUENCE [LARGE SCALE GENOMIC DNA]</scope>
    <source>
        <strain evidence="2">Patoc 1 / ATCC 23582 / Paris</strain>
    </source>
</reference>
<evidence type="ECO:0000313" key="1">
    <source>
        <dbReference type="EMBL" id="ABZ99458.1"/>
    </source>
</evidence>
<proteinExistence type="predicted"/>
<keyword evidence="2" id="KW-1185">Reference proteome</keyword>
<dbReference type="BioCyc" id="LBIF456481:LEPBI_RS16635-MONOMER"/>
<protein>
    <recommendedName>
        <fullName evidence="3">YdhG-like domain-containing protein</fullName>
    </recommendedName>
</protein>
<gene>
    <name evidence="1" type="ordered locus">LEPBI_I3394</name>
</gene>
<dbReference type="Proteomes" id="UP000001847">
    <property type="component" value="Chromosome I"/>
</dbReference>
<dbReference type="AlphaFoldDB" id="B0SRG6"/>
<dbReference type="EMBL" id="CP000786">
    <property type="protein sequence ID" value="ABZ99458.1"/>
    <property type="molecule type" value="Genomic_DNA"/>
</dbReference>
<dbReference type="KEGG" id="lbi:LEPBI_I3394"/>
<evidence type="ECO:0000313" key="2">
    <source>
        <dbReference type="Proteomes" id="UP000001847"/>
    </source>
</evidence>
<dbReference type="RefSeq" id="WP_012390314.1">
    <property type="nucleotide sequence ID" value="NC_010602.1"/>
</dbReference>